<dbReference type="EMBL" id="QGKV02000759">
    <property type="protein sequence ID" value="KAF3563894.1"/>
    <property type="molecule type" value="Genomic_DNA"/>
</dbReference>
<evidence type="ECO:0000313" key="2">
    <source>
        <dbReference type="Proteomes" id="UP000266723"/>
    </source>
</evidence>
<keyword evidence="2" id="KW-1185">Reference proteome</keyword>
<comment type="caution">
    <text evidence="1">The sequence shown here is derived from an EMBL/GenBank/DDBJ whole genome shotgun (WGS) entry which is preliminary data.</text>
</comment>
<protein>
    <submittedName>
        <fullName evidence="1">Uncharacterized protein</fullName>
    </submittedName>
</protein>
<dbReference type="Proteomes" id="UP000266723">
    <property type="component" value="Unassembled WGS sequence"/>
</dbReference>
<gene>
    <name evidence="1" type="ORF">DY000_02019090</name>
</gene>
<reference evidence="1 2" key="1">
    <citation type="journal article" date="2020" name="BMC Genomics">
        <title>Intraspecific diversification of the crop wild relative Brassica cretica Lam. using demographic model selection.</title>
        <authorList>
            <person name="Kioukis A."/>
            <person name="Michalopoulou V.A."/>
            <person name="Briers L."/>
            <person name="Pirintsos S."/>
            <person name="Studholme D.J."/>
            <person name="Pavlidis P."/>
            <person name="Sarris P.F."/>
        </authorList>
    </citation>
    <scope>NUCLEOTIDE SEQUENCE [LARGE SCALE GENOMIC DNA]</scope>
    <source>
        <strain evidence="2">cv. PFS-1207/04</strain>
    </source>
</reference>
<sequence>MEPSSRLIKSHTGSTFPERRITYNQSHHRRSSCLRKRSSLMIRRSPKMKRLGATKRGNDKIEAKERETIGQRKMGIVDQRCRIREETRRGDKNWISSIEENASYQKQKRDILVEQTAIYRR</sequence>
<organism evidence="1 2">
    <name type="scientific">Brassica cretica</name>
    <name type="common">Mustard</name>
    <dbReference type="NCBI Taxonomy" id="69181"/>
    <lineage>
        <taxon>Eukaryota</taxon>
        <taxon>Viridiplantae</taxon>
        <taxon>Streptophyta</taxon>
        <taxon>Embryophyta</taxon>
        <taxon>Tracheophyta</taxon>
        <taxon>Spermatophyta</taxon>
        <taxon>Magnoliopsida</taxon>
        <taxon>eudicotyledons</taxon>
        <taxon>Gunneridae</taxon>
        <taxon>Pentapetalae</taxon>
        <taxon>rosids</taxon>
        <taxon>malvids</taxon>
        <taxon>Brassicales</taxon>
        <taxon>Brassicaceae</taxon>
        <taxon>Brassiceae</taxon>
        <taxon>Brassica</taxon>
    </lineage>
</organism>
<evidence type="ECO:0000313" key="1">
    <source>
        <dbReference type="EMBL" id="KAF3563894.1"/>
    </source>
</evidence>
<name>A0ABQ7CX60_BRACR</name>
<proteinExistence type="predicted"/>
<accession>A0ABQ7CX60</accession>